<dbReference type="EMBL" id="SNRW01000343">
    <property type="protein sequence ID" value="KAA6401720.1"/>
    <property type="molecule type" value="Genomic_DNA"/>
</dbReference>
<sequence length="492" mass="56026">MDPRKDEQANNQTGERQWWSGTELDLSYLGEQNLENLKKIANTPPDFIAKYVRPKNIEGLKRDVLDALSTTEEYANDFAQRVTDYFENRWIPLHPNDLPSTVSSVLPTYPSLPTPSEPPKTDQPASKIQTRVAPYILDEPVNPRVLAHIDQLREEITNIINTKSLENKDYVLAQLTSLQDEVRALHDNEKRLATSFNDMRSFMEEYMKKTEERIVTLERGQGLNNQRPGQTGMQYPPQAQYSSQTPVGYSQPMQQPYGPVGFNAPPSQQRLPNAPNTTQYPQQGQQQGYQQGYQQQAYPPLSLNIPNIIPADLLQSSQFDIKEKNIVQIAGKTVSWQKKDRASVLLDYIALEGVVSVSWRVYLNKDSHIEIGFIMDVLGDGCMTEQGQNILAYYQNDGVVVIRSRKEKTNEIMQNGDIIRVELDVPTRTAQIFRNRVPLPFIIRRIPQVNRLFIRGNGSGLRADLVELRLDNSATQIGQNILGRKDIEMDKT</sequence>
<feature type="compositionally biased region" description="Polar residues" evidence="1">
    <location>
        <begin position="265"/>
        <end position="278"/>
    </location>
</feature>
<evidence type="ECO:0000256" key="1">
    <source>
        <dbReference type="SAM" id="MobiDB-lite"/>
    </source>
</evidence>
<organism evidence="2 3">
    <name type="scientific">Streblomastix strix</name>
    <dbReference type="NCBI Taxonomy" id="222440"/>
    <lineage>
        <taxon>Eukaryota</taxon>
        <taxon>Metamonada</taxon>
        <taxon>Preaxostyla</taxon>
        <taxon>Oxymonadida</taxon>
        <taxon>Streblomastigidae</taxon>
        <taxon>Streblomastix</taxon>
    </lineage>
</organism>
<dbReference type="AlphaFoldDB" id="A0A5J4X3D4"/>
<dbReference type="OrthoDB" id="10598701at2759"/>
<proteinExistence type="predicted"/>
<comment type="caution">
    <text evidence="2">The sequence shown here is derived from an EMBL/GenBank/DDBJ whole genome shotgun (WGS) entry which is preliminary data.</text>
</comment>
<gene>
    <name evidence="2" type="ORF">EZS28_002748</name>
</gene>
<feature type="region of interest" description="Disordered" evidence="1">
    <location>
        <begin position="218"/>
        <end position="293"/>
    </location>
</feature>
<feature type="compositionally biased region" description="Low complexity" evidence="1">
    <location>
        <begin position="279"/>
        <end position="293"/>
    </location>
</feature>
<name>A0A5J4X3D4_9EUKA</name>
<protein>
    <submittedName>
        <fullName evidence="2">Uncharacterized protein</fullName>
    </submittedName>
</protein>
<accession>A0A5J4X3D4</accession>
<evidence type="ECO:0000313" key="2">
    <source>
        <dbReference type="EMBL" id="KAA6401720.1"/>
    </source>
</evidence>
<feature type="compositionally biased region" description="Polar residues" evidence="1">
    <location>
        <begin position="222"/>
        <end position="254"/>
    </location>
</feature>
<dbReference type="Proteomes" id="UP000324800">
    <property type="component" value="Unassembled WGS sequence"/>
</dbReference>
<evidence type="ECO:0000313" key="3">
    <source>
        <dbReference type="Proteomes" id="UP000324800"/>
    </source>
</evidence>
<reference evidence="2 3" key="1">
    <citation type="submission" date="2019-03" db="EMBL/GenBank/DDBJ databases">
        <title>Single cell metagenomics reveals metabolic interactions within the superorganism composed of flagellate Streblomastix strix and complex community of Bacteroidetes bacteria on its surface.</title>
        <authorList>
            <person name="Treitli S.C."/>
            <person name="Kolisko M."/>
            <person name="Husnik F."/>
            <person name="Keeling P."/>
            <person name="Hampl V."/>
        </authorList>
    </citation>
    <scope>NUCLEOTIDE SEQUENCE [LARGE SCALE GENOMIC DNA]</scope>
    <source>
        <strain evidence="2">ST1C</strain>
    </source>
</reference>